<dbReference type="Proteomes" id="UP000002368">
    <property type="component" value="Chromosome"/>
</dbReference>
<dbReference type="SMART" id="SM00304">
    <property type="entry name" value="HAMP"/>
    <property type="match status" value="1"/>
</dbReference>
<evidence type="ECO:0000256" key="3">
    <source>
        <dbReference type="ARBA" id="ARBA00012438"/>
    </source>
</evidence>
<evidence type="ECO:0000256" key="4">
    <source>
        <dbReference type="ARBA" id="ARBA00022475"/>
    </source>
</evidence>
<comment type="subcellular location">
    <subcellularLocation>
        <location evidence="2">Cell membrane</location>
        <topology evidence="2">Multi-pass membrane protein</topology>
    </subcellularLocation>
</comment>
<dbReference type="eggNOG" id="COG3850">
    <property type="taxonomic scope" value="Bacteria"/>
</dbReference>
<evidence type="ECO:0000256" key="11">
    <source>
        <dbReference type="ARBA" id="ARBA00022989"/>
    </source>
</evidence>
<evidence type="ECO:0000256" key="6">
    <source>
        <dbReference type="ARBA" id="ARBA00022679"/>
    </source>
</evidence>
<dbReference type="InterPro" id="IPR005467">
    <property type="entry name" value="His_kinase_dom"/>
</dbReference>
<feature type="domain" description="Histidine kinase" evidence="15">
    <location>
        <begin position="147"/>
        <end position="360"/>
    </location>
</feature>
<dbReference type="InterPro" id="IPR003594">
    <property type="entry name" value="HATPase_dom"/>
</dbReference>
<feature type="transmembrane region" description="Helical" evidence="14">
    <location>
        <begin position="67"/>
        <end position="86"/>
    </location>
</feature>
<dbReference type="Pfam" id="PF00672">
    <property type="entry name" value="HAMP"/>
    <property type="match status" value="1"/>
</dbReference>
<dbReference type="GO" id="GO:0000155">
    <property type="term" value="F:phosphorelay sensor kinase activity"/>
    <property type="evidence" value="ECO:0007669"/>
    <property type="project" value="InterPro"/>
</dbReference>
<dbReference type="Gene3D" id="1.10.287.130">
    <property type="match status" value="1"/>
</dbReference>
<evidence type="ECO:0000313" key="17">
    <source>
        <dbReference type="EMBL" id="ADG05061.1"/>
    </source>
</evidence>
<dbReference type="InterPro" id="IPR050428">
    <property type="entry name" value="TCS_sensor_his_kinase"/>
</dbReference>
<keyword evidence="10" id="KW-0067">ATP-binding</keyword>
<dbReference type="PANTHER" id="PTHR45436:SF5">
    <property type="entry name" value="SENSOR HISTIDINE KINASE TRCS"/>
    <property type="match status" value="1"/>
</dbReference>
<dbReference type="InterPro" id="IPR003660">
    <property type="entry name" value="HAMP_dom"/>
</dbReference>
<dbReference type="FunFam" id="3.30.565.10:FF:000006">
    <property type="entry name" value="Sensor histidine kinase WalK"/>
    <property type="match status" value="1"/>
</dbReference>
<evidence type="ECO:0000256" key="1">
    <source>
        <dbReference type="ARBA" id="ARBA00000085"/>
    </source>
</evidence>
<keyword evidence="11 14" id="KW-1133">Transmembrane helix</keyword>
<dbReference type="PROSITE" id="PS50885">
    <property type="entry name" value="HAMP"/>
    <property type="match status" value="1"/>
</dbReference>
<dbReference type="PROSITE" id="PS50109">
    <property type="entry name" value="HIS_KIN"/>
    <property type="match status" value="1"/>
</dbReference>
<keyword evidence="12" id="KW-0902">Two-component regulatory system</keyword>
<dbReference type="AlphaFoldDB" id="D5WSH6"/>
<dbReference type="SUPFAM" id="SSF158472">
    <property type="entry name" value="HAMP domain-like"/>
    <property type="match status" value="1"/>
</dbReference>
<proteinExistence type="predicted"/>
<dbReference type="SUPFAM" id="SSF47384">
    <property type="entry name" value="Homodimeric domain of signal transducing histidine kinase"/>
    <property type="match status" value="1"/>
</dbReference>
<dbReference type="PANTHER" id="PTHR45436">
    <property type="entry name" value="SENSOR HISTIDINE KINASE YKOH"/>
    <property type="match status" value="1"/>
</dbReference>
<protein>
    <recommendedName>
        <fullName evidence="3">histidine kinase</fullName>
        <ecNumber evidence="3">2.7.13.3</ecNumber>
    </recommendedName>
</protein>
<dbReference type="GO" id="GO:0005524">
    <property type="term" value="F:ATP binding"/>
    <property type="evidence" value="ECO:0007669"/>
    <property type="project" value="UniProtKB-KW"/>
</dbReference>
<dbReference type="Pfam" id="PF00512">
    <property type="entry name" value="HisKA"/>
    <property type="match status" value="1"/>
</dbReference>
<organism evidence="17 18">
    <name type="scientific">Kyrpidia tusciae (strain DSM 2912 / NBRC 15312 / T2)</name>
    <name type="common">Bacillus tusciae</name>
    <dbReference type="NCBI Taxonomy" id="562970"/>
    <lineage>
        <taxon>Bacteria</taxon>
        <taxon>Bacillati</taxon>
        <taxon>Bacillota</taxon>
        <taxon>Bacilli</taxon>
        <taxon>Bacillales</taxon>
        <taxon>Alicyclobacillaceae</taxon>
        <taxon>Kyrpidia</taxon>
    </lineage>
</organism>
<comment type="catalytic activity">
    <reaction evidence="1">
        <text>ATP + protein L-histidine = ADP + protein N-phospho-L-histidine.</text>
        <dbReference type="EC" id="2.7.13.3"/>
    </reaction>
</comment>
<feature type="transmembrane region" description="Helical" evidence="14">
    <location>
        <begin position="12"/>
        <end position="32"/>
    </location>
</feature>
<keyword evidence="8" id="KW-0547">Nucleotide-binding</keyword>
<evidence type="ECO:0000313" key="18">
    <source>
        <dbReference type="Proteomes" id="UP000002368"/>
    </source>
</evidence>
<evidence type="ECO:0000256" key="14">
    <source>
        <dbReference type="SAM" id="Phobius"/>
    </source>
</evidence>
<name>D5WSH6_KYRT2</name>
<evidence type="ECO:0000256" key="7">
    <source>
        <dbReference type="ARBA" id="ARBA00022692"/>
    </source>
</evidence>
<keyword evidence="9 17" id="KW-0418">Kinase</keyword>
<evidence type="ECO:0000256" key="13">
    <source>
        <dbReference type="ARBA" id="ARBA00023136"/>
    </source>
</evidence>
<dbReference type="eggNOG" id="COG5002">
    <property type="taxonomic scope" value="Bacteria"/>
</dbReference>
<evidence type="ECO:0000259" key="15">
    <source>
        <dbReference type="PROSITE" id="PS50109"/>
    </source>
</evidence>
<dbReference type="SMART" id="SM00388">
    <property type="entry name" value="HisKA"/>
    <property type="match status" value="1"/>
</dbReference>
<dbReference type="EC" id="2.7.13.3" evidence="3"/>
<evidence type="ECO:0000256" key="5">
    <source>
        <dbReference type="ARBA" id="ARBA00022553"/>
    </source>
</evidence>
<evidence type="ECO:0000256" key="10">
    <source>
        <dbReference type="ARBA" id="ARBA00022840"/>
    </source>
</evidence>
<dbReference type="PRINTS" id="PR00344">
    <property type="entry name" value="BCTRLSENSOR"/>
</dbReference>
<evidence type="ECO:0000256" key="9">
    <source>
        <dbReference type="ARBA" id="ARBA00022777"/>
    </source>
</evidence>
<dbReference type="GO" id="GO:0005886">
    <property type="term" value="C:plasma membrane"/>
    <property type="evidence" value="ECO:0007669"/>
    <property type="project" value="UniProtKB-SubCell"/>
</dbReference>
<dbReference type="CDD" id="cd00082">
    <property type="entry name" value="HisKA"/>
    <property type="match status" value="1"/>
</dbReference>
<sequence length="371" mass="40573">MVRFESLRTRLTAFFLAAAAGSTLMTGLIVLVEAHYHVQMYERQVKEGGYAVHALNVHLEQALQQSVGWTSIGMVILAGAVSVYVARRIAGPLVEMTRTAGRMAAGELDVRVAATGRDEVAKLGRALNHLAEALARQEDSRKTMTADIAHELRTPLATLKSHLEAFLDGVWEPDEARLRGCYEEIERLIRLVRDVEALAELEAPGFRLQPTRVNLCDVLGRAVALYRPSYFQKGVDLAMECAGPVWAEADPERLTQVVTNLLSNALKATPQEGKVTVSAETAGVWRVIRIQDTGRGIPPQELAKVFERFYQVGQRRSRDGGAGIGLTIVKRLVEAHGGRVQIHSELGKGTMVRVDLPGFGSSSDLHNSPVP</sequence>
<dbReference type="EMBL" id="CP002017">
    <property type="protein sequence ID" value="ADG05061.1"/>
    <property type="molecule type" value="Genomic_DNA"/>
</dbReference>
<keyword evidence="6" id="KW-0808">Transferase</keyword>
<reference evidence="17 18" key="1">
    <citation type="journal article" date="2011" name="Stand. Genomic Sci.">
        <title>Complete genome sequence of the thermophilic, hydrogen-oxidizing Bacillus tusciae type strain (T2) and reclassification in the new genus, Kyrpidia gen. nov. as Kyrpidia tusciae comb. nov. and emendation of the family Alicyclobacillaceae da Costa and Rainey, 2010.</title>
        <authorList>
            <person name="Klenk H.P."/>
            <person name="Lapidus A."/>
            <person name="Chertkov O."/>
            <person name="Copeland A."/>
            <person name="Del Rio T.G."/>
            <person name="Nolan M."/>
            <person name="Lucas S."/>
            <person name="Chen F."/>
            <person name="Tice H."/>
            <person name="Cheng J.F."/>
            <person name="Han C."/>
            <person name="Bruce D."/>
            <person name="Goodwin L."/>
            <person name="Pitluck S."/>
            <person name="Pati A."/>
            <person name="Ivanova N."/>
            <person name="Mavromatis K."/>
            <person name="Daum C."/>
            <person name="Chen A."/>
            <person name="Palaniappan K."/>
            <person name="Chang Y.J."/>
            <person name="Land M."/>
            <person name="Hauser L."/>
            <person name="Jeffries C.D."/>
            <person name="Detter J.C."/>
            <person name="Rohde M."/>
            <person name="Abt B."/>
            <person name="Pukall R."/>
            <person name="Goker M."/>
            <person name="Bristow J."/>
            <person name="Markowitz V."/>
            <person name="Hugenholtz P."/>
            <person name="Eisen J.A."/>
        </authorList>
    </citation>
    <scope>NUCLEOTIDE SEQUENCE [LARGE SCALE GENOMIC DNA]</scope>
    <source>
        <strain evidence="17 18">DSM 2912</strain>
    </source>
</reference>
<keyword evidence="18" id="KW-1185">Reference proteome</keyword>
<dbReference type="Gene3D" id="6.10.340.10">
    <property type="match status" value="1"/>
</dbReference>
<dbReference type="RefSeq" id="WP_013074354.1">
    <property type="nucleotide sequence ID" value="NC_014098.1"/>
</dbReference>
<gene>
    <name evidence="17" type="ordered locus">Btus_0287</name>
</gene>
<dbReference type="HOGENOM" id="CLU_000445_89_3_9"/>
<evidence type="ECO:0000256" key="12">
    <source>
        <dbReference type="ARBA" id="ARBA00023012"/>
    </source>
</evidence>
<evidence type="ECO:0000256" key="8">
    <source>
        <dbReference type="ARBA" id="ARBA00022741"/>
    </source>
</evidence>
<dbReference type="CDD" id="cd00075">
    <property type="entry name" value="HATPase"/>
    <property type="match status" value="1"/>
</dbReference>
<keyword evidence="5" id="KW-0597">Phosphoprotein</keyword>
<keyword evidence="7 14" id="KW-0812">Transmembrane</keyword>
<dbReference type="KEGG" id="bts:Btus_0287"/>
<feature type="domain" description="HAMP" evidence="16">
    <location>
        <begin position="87"/>
        <end position="139"/>
    </location>
</feature>
<accession>D5WSH6</accession>
<dbReference type="STRING" id="562970.Btus_0287"/>
<dbReference type="Gene3D" id="3.30.565.10">
    <property type="entry name" value="Histidine kinase-like ATPase, C-terminal domain"/>
    <property type="match status" value="1"/>
</dbReference>
<evidence type="ECO:0000259" key="16">
    <source>
        <dbReference type="PROSITE" id="PS50885"/>
    </source>
</evidence>
<evidence type="ECO:0000256" key="2">
    <source>
        <dbReference type="ARBA" id="ARBA00004651"/>
    </source>
</evidence>
<dbReference type="InterPro" id="IPR004358">
    <property type="entry name" value="Sig_transdc_His_kin-like_C"/>
</dbReference>
<dbReference type="InterPro" id="IPR036890">
    <property type="entry name" value="HATPase_C_sf"/>
</dbReference>
<dbReference type="Pfam" id="PF02518">
    <property type="entry name" value="HATPase_c"/>
    <property type="match status" value="1"/>
</dbReference>
<dbReference type="InterPro" id="IPR003661">
    <property type="entry name" value="HisK_dim/P_dom"/>
</dbReference>
<dbReference type="SUPFAM" id="SSF55874">
    <property type="entry name" value="ATPase domain of HSP90 chaperone/DNA topoisomerase II/histidine kinase"/>
    <property type="match status" value="1"/>
</dbReference>
<dbReference type="InterPro" id="IPR036097">
    <property type="entry name" value="HisK_dim/P_sf"/>
</dbReference>
<keyword evidence="13 14" id="KW-0472">Membrane</keyword>
<dbReference type="CDD" id="cd06225">
    <property type="entry name" value="HAMP"/>
    <property type="match status" value="1"/>
</dbReference>
<dbReference type="SMART" id="SM00387">
    <property type="entry name" value="HATPase_c"/>
    <property type="match status" value="1"/>
</dbReference>
<dbReference type="OrthoDB" id="9813151at2"/>
<keyword evidence="4" id="KW-1003">Cell membrane</keyword>